<sequence>MANDHMPCLTIGPTIPSSYLDNRVANDSDYSINLFHTDNSFTSNWLSTKPRGSVVYVAFGSMASLDEKQMEELVFGLMNSNCNFLWVVRASEDEKLPKDSNFMEQVSKKGLIVRWSPQLEILSNEAIGCFFSHCGWNSTIEALSLGVPIVAMPQWTDQTTNAKLVQDLWKMGIRVRVDEKGLVGREEIETCIKEVLEGERGKEMKKNALKWKELAKEALSEGGTSDNNIEALVSKLTK</sequence>
<evidence type="ECO:0000256" key="1">
    <source>
        <dbReference type="ARBA" id="ARBA00009995"/>
    </source>
</evidence>
<dbReference type="GO" id="GO:0080044">
    <property type="term" value="F:quercetin 7-O-glucosyltransferase activity"/>
    <property type="evidence" value="ECO:0007669"/>
    <property type="project" value="TreeGrafter"/>
</dbReference>
<dbReference type="SUPFAM" id="SSF53756">
    <property type="entry name" value="UDP-Glycosyltransferase/glycogen phosphorylase"/>
    <property type="match status" value="1"/>
</dbReference>
<dbReference type="PANTHER" id="PTHR11926:SF1311">
    <property type="entry name" value="UDP-GLYCOSYLTRANSFERASE 74F2"/>
    <property type="match status" value="1"/>
</dbReference>
<accession>A0AAV3QMM0</accession>
<keyword evidence="5" id="KW-1185">Reference proteome</keyword>
<organism evidence="4 5">
    <name type="scientific">Lithospermum erythrorhizon</name>
    <name type="common">Purple gromwell</name>
    <name type="synonym">Lithospermum officinale var. erythrorhizon</name>
    <dbReference type="NCBI Taxonomy" id="34254"/>
    <lineage>
        <taxon>Eukaryota</taxon>
        <taxon>Viridiplantae</taxon>
        <taxon>Streptophyta</taxon>
        <taxon>Embryophyta</taxon>
        <taxon>Tracheophyta</taxon>
        <taxon>Spermatophyta</taxon>
        <taxon>Magnoliopsida</taxon>
        <taxon>eudicotyledons</taxon>
        <taxon>Gunneridae</taxon>
        <taxon>Pentapetalae</taxon>
        <taxon>asterids</taxon>
        <taxon>lamiids</taxon>
        <taxon>Boraginales</taxon>
        <taxon>Boraginaceae</taxon>
        <taxon>Boraginoideae</taxon>
        <taxon>Lithospermeae</taxon>
        <taxon>Lithospermum</taxon>
    </lineage>
</organism>
<dbReference type="GO" id="GO:0080043">
    <property type="term" value="F:quercetin 3-O-glucosyltransferase activity"/>
    <property type="evidence" value="ECO:0007669"/>
    <property type="project" value="TreeGrafter"/>
</dbReference>
<dbReference type="EMBL" id="BAABME010022234">
    <property type="protein sequence ID" value="GAA0165310.1"/>
    <property type="molecule type" value="Genomic_DNA"/>
</dbReference>
<comment type="caution">
    <text evidence="4">The sequence shown here is derived from an EMBL/GenBank/DDBJ whole genome shotgun (WGS) entry which is preliminary data.</text>
</comment>
<proteinExistence type="inferred from homology"/>
<keyword evidence="2 3" id="KW-0808">Transferase</keyword>
<evidence type="ECO:0000256" key="2">
    <source>
        <dbReference type="ARBA" id="ARBA00022679"/>
    </source>
</evidence>
<dbReference type="PANTHER" id="PTHR11926">
    <property type="entry name" value="GLUCOSYL/GLUCURONOSYL TRANSFERASES"/>
    <property type="match status" value="1"/>
</dbReference>
<dbReference type="Proteomes" id="UP001454036">
    <property type="component" value="Unassembled WGS sequence"/>
</dbReference>
<evidence type="ECO:0000256" key="3">
    <source>
        <dbReference type="RuleBase" id="RU003718"/>
    </source>
</evidence>
<protein>
    <submittedName>
        <fullName evidence="4">Transferase</fullName>
    </submittedName>
</protein>
<keyword evidence="3" id="KW-0328">Glycosyltransferase</keyword>
<dbReference type="Gene3D" id="3.40.50.2000">
    <property type="entry name" value="Glycogen Phosphorylase B"/>
    <property type="match status" value="1"/>
</dbReference>
<name>A0AAV3QMM0_LITER</name>
<dbReference type="InterPro" id="IPR002213">
    <property type="entry name" value="UDP_glucos_trans"/>
</dbReference>
<dbReference type="Pfam" id="PF00201">
    <property type="entry name" value="UDPGT"/>
    <property type="match status" value="1"/>
</dbReference>
<dbReference type="InterPro" id="IPR035595">
    <property type="entry name" value="UDP_glycos_trans_CS"/>
</dbReference>
<dbReference type="AlphaFoldDB" id="A0AAV3QMM0"/>
<comment type="similarity">
    <text evidence="1 3">Belongs to the UDP-glycosyltransferase family.</text>
</comment>
<dbReference type="FunFam" id="3.40.50.2000:FF:000019">
    <property type="entry name" value="Glycosyltransferase"/>
    <property type="match status" value="1"/>
</dbReference>
<evidence type="ECO:0000313" key="4">
    <source>
        <dbReference type="EMBL" id="GAA0165310.1"/>
    </source>
</evidence>
<gene>
    <name evidence="4" type="ORF">LIER_39952</name>
</gene>
<dbReference type="PROSITE" id="PS00375">
    <property type="entry name" value="UDPGT"/>
    <property type="match status" value="1"/>
</dbReference>
<reference evidence="4 5" key="1">
    <citation type="submission" date="2024-01" db="EMBL/GenBank/DDBJ databases">
        <title>The complete chloroplast genome sequence of Lithospermum erythrorhizon: insights into the phylogenetic relationship among Boraginaceae species and the maternal lineages of purple gromwells.</title>
        <authorList>
            <person name="Okada T."/>
            <person name="Watanabe K."/>
        </authorList>
    </citation>
    <scope>NUCLEOTIDE SEQUENCE [LARGE SCALE GENOMIC DNA]</scope>
</reference>
<dbReference type="CDD" id="cd03784">
    <property type="entry name" value="GT1_Gtf-like"/>
    <property type="match status" value="1"/>
</dbReference>
<evidence type="ECO:0000313" key="5">
    <source>
        <dbReference type="Proteomes" id="UP001454036"/>
    </source>
</evidence>